<dbReference type="InterPro" id="IPR016024">
    <property type="entry name" value="ARM-type_fold"/>
</dbReference>
<reference evidence="2" key="1">
    <citation type="submission" date="2022-01" db="EMBL/GenBank/DDBJ databases">
        <authorList>
            <person name="King R."/>
        </authorList>
    </citation>
    <scope>NUCLEOTIDE SEQUENCE</scope>
</reference>
<dbReference type="EMBL" id="OV725077">
    <property type="protein sequence ID" value="CAH1389974.1"/>
    <property type="molecule type" value="Genomic_DNA"/>
</dbReference>
<evidence type="ECO:0000313" key="3">
    <source>
        <dbReference type="Proteomes" id="UP001152798"/>
    </source>
</evidence>
<gene>
    <name evidence="2" type="ORF">NEZAVI_LOCUS1250</name>
</gene>
<dbReference type="PANTHER" id="PTHR46241">
    <property type="entry name" value="ARMADILLO REPEAT-CONTAINING PROTEIN 4 ARMC4"/>
    <property type="match status" value="1"/>
</dbReference>
<dbReference type="Proteomes" id="UP001152798">
    <property type="component" value="Chromosome 1"/>
</dbReference>
<dbReference type="OrthoDB" id="10448126at2759"/>
<keyword evidence="3" id="KW-1185">Reference proteome</keyword>
<feature type="region of interest" description="Disordered" evidence="1">
    <location>
        <begin position="123"/>
        <end position="150"/>
    </location>
</feature>
<dbReference type="AlphaFoldDB" id="A0A9P0E7S3"/>
<dbReference type="SUPFAM" id="SSF48371">
    <property type="entry name" value="ARM repeat"/>
    <property type="match status" value="1"/>
</dbReference>
<accession>A0A9P0E7S3</accession>
<protein>
    <submittedName>
        <fullName evidence="2">Uncharacterized protein</fullName>
    </submittedName>
</protein>
<proteinExistence type="predicted"/>
<organism evidence="2 3">
    <name type="scientific">Nezara viridula</name>
    <name type="common">Southern green stink bug</name>
    <name type="synonym">Cimex viridulus</name>
    <dbReference type="NCBI Taxonomy" id="85310"/>
    <lineage>
        <taxon>Eukaryota</taxon>
        <taxon>Metazoa</taxon>
        <taxon>Ecdysozoa</taxon>
        <taxon>Arthropoda</taxon>
        <taxon>Hexapoda</taxon>
        <taxon>Insecta</taxon>
        <taxon>Pterygota</taxon>
        <taxon>Neoptera</taxon>
        <taxon>Paraneoptera</taxon>
        <taxon>Hemiptera</taxon>
        <taxon>Heteroptera</taxon>
        <taxon>Panheteroptera</taxon>
        <taxon>Pentatomomorpha</taxon>
        <taxon>Pentatomoidea</taxon>
        <taxon>Pentatomidae</taxon>
        <taxon>Pentatominae</taxon>
        <taxon>Nezara</taxon>
    </lineage>
</organism>
<sequence>MNRPSIEYDSDSSQIITDVQIRDEEEEKKEELGKLLEEKDDQNLVYEDIKTLLNDLEVKAIRDIIIKETGERDTVDYTWDEMMDMYITRTSRIVTRKHTNWRPNAFETIRDLMRPEFNIKIPQPIEVPSTPLETGDSSTESDEPSKPKPRIYPFRMRHDNLNAYTSTYWQARGHVTNLRVGNDVAIITTLSMMADLDFNNEEVPYGIVDCGGLETLMNLAVINSITMQLGSLQLLNRIADHPVIKRTMVNQGVPHMCFKLLPHYEYDVVIICSEILLKVSDLKCFRPVVRGTEGLEVMLEIAELPDKYYNMPESAITDDVELKIYTAAKNCLLTIKNTHRSRLVRIALYKLGFVRLLKKIIYSRNKFFKDIGLQMVYEASSCKLYQQIFILEDFMKYTLDTYQLKKPETPDAIMMLKTINKCLDDEQCRYYLLSNGLVEFQIKQLKTLGHRKQLKHTLASLVRFLKIKKYRMMMHKSDLIPGLLQLFKHTNPLVREYSGRIVAELSRYEDNHDILIGEQNLGLIWLIDMCENLLDYDLLAHVYKIVMELSYVPTIYWWVADRLEIIPLLWAAVTNPNPRCIEYGCSALVPYIGPIPGSHDTVRRIDGGVFDLMSLTYNEDDGAKAGALTLLSRMACEQENLDILARLGFIDRLFDLSKTAKHPRLRYAIGLCFGSCGHDRKRSFKLGERGAVTILVEWLLNDNDSYVQLGVVSGLWKLSYELINCMVMIKYQIVERLMEIMACDNECLHNSVAALLTNMRRLARIAEYKKYVDEQPPVEKAAGSITDVDLILPYQYPDVVEPDIHIE</sequence>
<evidence type="ECO:0000256" key="1">
    <source>
        <dbReference type="SAM" id="MobiDB-lite"/>
    </source>
</evidence>
<evidence type="ECO:0000313" key="2">
    <source>
        <dbReference type="EMBL" id="CAH1389974.1"/>
    </source>
</evidence>
<name>A0A9P0E7S3_NEZVI</name>
<dbReference type="PANTHER" id="PTHR46241:SF1">
    <property type="entry name" value="OUTER DYNEIN ARM-DOCKING COMPLEX SUBUNIT 2"/>
    <property type="match status" value="1"/>
</dbReference>
<dbReference type="InterPro" id="IPR011989">
    <property type="entry name" value="ARM-like"/>
</dbReference>
<dbReference type="Gene3D" id="1.25.10.10">
    <property type="entry name" value="Leucine-rich Repeat Variant"/>
    <property type="match status" value="2"/>
</dbReference>